<organism evidence="5 6">
    <name type="scientific">Methanosarcina flavescens</name>
    <dbReference type="NCBI Taxonomy" id="1715806"/>
    <lineage>
        <taxon>Archaea</taxon>
        <taxon>Methanobacteriati</taxon>
        <taxon>Methanobacteriota</taxon>
        <taxon>Stenosarchaea group</taxon>
        <taxon>Methanomicrobia</taxon>
        <taxon>Methanosarcinales</taxon>
        <taxon>Methanosarcinaceae</taxon>
        <taxon>Methanosarcina</taxon>
    </lineage>
</organism>
<evidence type="ECO:0000256" key="2">
    <source>
        <dbReference type="ARBA" id="ARBA00022771"/>
    </source>
</evidence>
<name>A0A7K4AVJ7_9EURY</name>
<evidence type="ECO:0000313" key="5">
    <source>
        <dbReference type="EMBL" id="NLK32735.1"/>
    </source>
</evidence>
<keyword evidence="1" id="KW-0479">Metal-binding</keyword>
<dbReference type="InterPro" id="IPR035896">
    <property type="entry name" value="AN1-like_Znf"/>
</dbReference>
<keyword evidence="2" id="KW-0863">Zinc-finger</keyword>
<evidence type="ECO:0000256" key="3">
    <source>
        <dbReference type="ARBA" id="ARBA00022833"/>
    </source>
</evidence>
<dbReference type="SUPFAM" id="SSF118310">
    <property type="entry name" value="AN1-like Zinc finger"/>
    <property type="match status" value="1"/>
</dbReference>
<dbReference type="InterPro" id="IPR000058">
    <property type="entry name" value="Znf_AN1"/>
</dbReference>
<feature type="domain" description="AN1-type" evidence="4">
    <location>
        <begin position="6"/>
        <end position="42"/>
    </location>
</feature>
<evidence type="ECO:0000259" key="4">
    <source>
        <dbReference type="Pfam" id="PF01428"/>
    </source>
</evidence>
<dbReference type="GO" id="GO:0008270">
    <property type="term" value="F:zinc ion binding"/>
    <property type="evidence" value="ECO:0007669"/>
    <property type="project" value="UniProtKB-KW"/>
</dbReference>
<dbReference type="Pfam" id="PF01428">
    <property type="entry name" value="zf-AN1"/>
    <property type="match status" value="1"/>
</dbReference>
<gene>
    <name evidence="5" type="ORF">GX302_07860</name>
</gene>
<protein>
    <recommendedName>
        <fullName evidence="4">AN1-type domain-containing protein</fullName>
    </recommendedName>
</protein>
<proteinExistence type="predicted"/>
<sequence length="60" mass="7121">MRKRMCENCGCQTDFRTSYTCSRCGESFCIDCRLPEYHNCTESIPRKWSNYVQNVKKLSI</sequence>
<evidence type="ECO:0000313" key="6">
    <source>
        <dbReference type="Proteomes" id="UP000585579"/>
    </source>
</evidence>
<dbReference type="AlphaFoldDB" id="A0A7K4AVJ7"/>
<dbReference type="EMBL" id="JAAYQL010000043">
    <property type="protein sequence ID" value="NLK32735.1"/>
    <property type="molecule type" value="Genomic_DNA"/>
</dbReference>
<dbReference type="Proteomes" id="UP000585579">
    <property type="component" value="Unassembled WGS sequence"/>
</dbReference>
<dbReference type="Gene3D" id="4.10.1110.10">
    <property type="entry name" value="AN1-like Zinc finger"/>
    <property type="match status" value="1"/>
</dbReference>
<keyword evidence="3" id="KW-0862">Zinc</keyword>
<comment type="caution">
    <text evidence="5">The sequence shown here is derived from an EMBL/GenBank/DDBJ whole genome shotgun (WGS) entry which is preliminary data.</text>
</comment>
<accession>A0A7K4AVJ7</accession>
<dbReference type="OrthoDB" id="26567at2157"/>
<reference evidence="5 6" key="1">
    <citation type="journal article" date="2020" name="Biotechnol. Biofuels">
        <title>New insights from the biogas microbiome by comprehensive genome-resolved metagenomics of nearly 1600 species originating from multiple anaerobic digesters.</title>
        <authorList>
            <person name="Campanaro S."/>
            <person name="Treu L."/>
            <person name="Rodriguez-R L.M."/>
            <person name="Kovalovszki A."/>
            <person name="Ziels R.M."/>
            <person name="Maus I."/>
            <person name="Zhu X."/>
            <person name="Kougias P.G."/>
            <person name="Basile A."/>
            <person name="Luo G."/>
            <person name="Schluter A."/>
            <person name="Konstantinidis K.T."/>
            <person name="Angelidaki I."/>
        </authorList>
    </citation>
    <scope>NUCLEOTIDE SEQUENCE [LARGE SCALE GENOMIC DNA]</scope>
    <source>
        <strain evidence="5">AS22ysBPME_46</strain>
    </source>
</reference>
<evidence type="ECO:0000256" key="1">
    <source>
        <dbReference type="ARBA" id="ARBA00022723"/>
    </source>
</evidence>